<dbReference type="GO" id="GO:0005737">
    <property type="term" value="C:cytoplasm"/>
    <property type="evidence" value="ECO:0007669"/>
    <property type="project" value="TreeGrafter"/>
</dbReference>
<organism evidence="3 4">
    <name type="scientific">Streblomastix strix</name>
    <dbReference type="NCBI Taxonomy" id="222440"/>
    <lineage>
        <taxon>Eukaryota</taxon>
        <taxon>Metamonada</taxon>
        <taxon>Preaxostyla</taxon>
        <taxon>Oxymonadida</taxon>
        <taxon>Streblomastigidae</taxon>
        <taxon>Streblomastix</taxon>
    </lineage>
</organism>
<evidence type="ECO:0000313" key="3">
    <source>
        <dbReference type="EMBL" id="KAA6401487.1"/>
    </source>
</evidence>
<dbReference type="InterPro" id="IPR021148">
    <property type="entry name" value="Polysacc_synth_dom"/>
</dbReference>
<protein>
    <recommendedName>
        <fullName evidence="2">Polysaccharide biosynthesis domain-containing protein</fullName>
    </recommendedName>
</protein>
<evidence type="ECO:0000256" key="1">
    <source>
        <dbReference type="SAM" id="MobiDB-lite"/>
    </source>
</evidence>
<dbReference type="EMBL" id="SNRW01000382">
    <property type="protein sequence ID" value="KAA6401487.1"/>
    <property type="molecule type" value="Genomic_DNA"/>
</dbReference>
<evidence type="ECO:0000259" key="2">
    <source>
        <dbReference type="Pfam" id="PF04669"/>
    </source>
</evidence>
<gene>
    <name evidence="3" type="ORF">EZS28_002990</name>
</gene>
<dbReference type="Proteomes" id="UP000324800">
    <property type="component" value="Unassembled WGS sequence"/>
</dbReference>
<dbReference type="AlphaFoldDB" id="A0A5J4X2B7"/>
<dbReference type="InterPro" id="IPR008476">
    <property type="entry name" value="PBDC1_metazoa/fungi"/>
</dbReference>
<dbReference type="Gene3D" id="1.10.3560.10">
    <property type="entry name" value="yst0336 like domain"/>
    <property type="match status" value="1"/>
</dbReference>
<comment type="caution">
    <text evidence="3">The sequence shown here is derived from an EMBL/GenBank/DDBJ whole genome shotgun (WGS) entry which is preliminary data.</text>
</comment>
<dbReference type="PANTHER" id="PTHR13410">
    <property type="entry name" value="PROTEIN PBDC1"/>
    <property type="match status" value="1"/>
</dbReference>
<name>A0A5J4X2B7_9EUKA</name>
<dbReference type="Pfam" id="PF04669">
    <property type="entry name" value="PBDC1"/>
    <property type="match status" value="1"/>
</dbReference>
<dbReference type="InterPro" id="IPR023139">
    <property type="entry name" value="PBDC1-like_dom_sf"/>
</dbReference>
<reference evidence="3 4" key="1">
    <citation type="submission" date="2019-03" db="EMBL/GenBank/DDBJ databases">
        <title>Single cell metagenomics reveals metabolic interactions within the superorganism composed of flagellate Streblomastix strix and complex community of Bacteroidetes bacteria on its surface.</title>
        <authorList>
            <person name="Treitli S.C."/>
            <person name="Kolisko M."/>
            <person name="Husnik F."/>
            <person name="Keeling P."/>
            <person name="Hampl V."/>
        </authorList>
    </citation>
    <scope>NUCLEOTIDE SEQUENCE [LARGE SCALE GENOMIC DNA]</scope>
    <source>
        <strain evidence="3">ST1C</strain>
    </source>
</reference>
<dbReference type="OrthoDB" id="10248897at2759"/>
<evidence type="ECO:0000313" key="4">
    <source>
        <dbReference type="Proteomes" id="UP000324800"/>
    </source>
</evidence>
<feature type="domain" description="Polysaccharide biosynthesis" evidence="2">
    <location>
        <begin position="30"/>
        <end position="153"/>
    </location>
</feature>
<sequence>MSSHVVVAAKPTPEEQNTLDNTSIRNNADIEKQWAIQAFKYADVYQRLLESMDPAKLRLSKIDDEIYSKFRSSFPDLDVNIIDENKMKSEEEKNKWRPLLLEFKEKTKDWDFGTLLRIDASKGVSEQNTTLVTRIQFLCIEIARNKEGVNKKQQS</sequence>
<dbReference type="PANTHER" id="PTHR13410:SF9">
    <property type="entry name" value="PROTEIN PBDC1"/>
    <property type="match status" value="1"/>
</dbReference>
<accession>A0A5J4X2B7</accession>
<feature type="region of interest" description="Disordered" evidence="1">
    <location>
        <begin position="1"/>
        <end position="20"/>
    </location>
</feature>
<proteinExistence type="predicted"/>